<keyword evidence="8 16" id="KW-0175">Coiled coil</keyword>
<dbReference type="Proteomes" id="UP000694542">
    <property type="component" value="Chromosome 14"/>
</dbReference>
<feature type="compositionally biased region" description="Basic and acidic residues" evidence="17">
    <location>
        <begin position="1"/>
        <end position="12"/>
    </location>
</feature>
<keyword evidence="6" id="KW-0524">Neurogenesis</keyword>
<evidence type="ECO:0000256" key="16">
    <source>
        <dbReference type="SAM" id="Coils"/>
    </source>
</evidence>
<dbReference type="GO" id="GO:0120025">
    <property type="term" value="C:plasma membrane bounded cell projection"/>
    <property type="evidence" value="ECO:0007669"/>
    <property type="project" value="UniProtKB-ARBA"/>
</dbReference>
<feature type="domain" description="PDZ" evidence="19">
    <location>
        <begin position="504"/>
        <end position="592"/>
    </location>
</feature>
<evidence type="ECO:0000313" key="22">
    <source>
        <dbReference type="Proteomes" id="UP000002254"/>
    </source>
</evidence>
<feature type="region of interest" description="Disordered" evidence="17">
    <location>
        <begin position="854"/>
        <end position="932"/>
    </location>
</feature>
<evidence type="ECO:0000313" key="20">
    <source>
        <dbReference type="Ensembl" id="ENSCAFP00000059207.2"/>
    </source>
</evidence>
<feature type="region of interest" description="Disordered" evidence="17">
    <location>
        <begin position="627"/>
        <end position="647"/>
    </location>
</feature>
<feature type="compositionally biased region" description="Basic and acidic residues" evidence="17">
    <location>
        <begin position="33"/>
        <end position="49"/>
    </location>
</feature>
<dbReference type="GO" id="GO:0007399">
    <property type="term" value="P:nervous system development"/>
    <property type="evidence" value="ECO:0007669"/>
    <property type="project" value="UniProtKB-KW"/>
</dbReference>
<evidence type="ECO:0000313" key="23">
    <source>
        <dbReference type="Proteomes" id="UP000694542"/>
    </source>
</evidence>
<evidence type="ECO:0000256" key="9">
    <source>
        <dbReference type="ARBA" id="ARBA00023203"/>
    </source>
</evidence>
<evidence type="ECO:0000256" key="7">
    <source>
        <dbReference type="ARBA" id="ARBA00023018"/>
    </source>
</evidence>
<feature type="compositionally biased region" description="Polar residues" evidence="17">
    <location>
        <begin position="903"/>
        <end position="918"/>
    </location>
</feature>
<evidence type="ECO:0000256" key="17">
    <source>
        <dbReference type="SAM" id="MobiDB-lite"/>
    </source>
</evidence>
<keyword evidence="3" id="KW-0963">Cytoplasm</keyword>
<reference evidence="21" key="3">
    <citation type="submission" date="2025-05" db="UniProtKB">
        <authorList>
            <consortium name="Ensembl"/>
        </authorList>
    </citation>
    <scope>IDENTIFICATION</scope>
</reference>
<dbReference type="CDD" id="cd06790">
    <property type="entry name" value="PDZ_neurabin-like"/>
    <property type="match status" value="1"/>
</dbReference>
<evidence type="ECO:0000256" key="14">
    <source>
        <dbReference type="ARBA" id="ARBA00077125"/>
    </source>
</evidence>
<evidence type="ECO:0000256" key="10">
    <source>
        <dbReference type="ARBA" id="ARBA00023212"/>
    </source>
</evidence>
<comment type="subcellular location">
    <subcellularLocation>
        <location evidence="1">Cytoplasm</location>
        <location evidence="1">Cytoskeleton</location>
    </subcellularLocation>
    <subcellularLocation>
        <location evidence="11">Synapse</location>
    </subcellularLocation>
</comment>
<feature type="domain" description="SAM" evidence="18">
    <location>
        <begin position="962"/>
        <end position="1025"/>
    </location>
</feature>
<feature type="compositionally biased region" description="Basic and acidic residues" evidence="17">
    <location>
        <begin position="312"/>
        <end position="332"/>
    </location>
</feature>
<accession>A0A8P0TB87</accession>
<evidence type="ECO:0000256" key="6">
    <source>
        <dbReference type="ARBA" id="ARBA00022902"/>
    </source>
</evidence>
<feature type="region of interest" description="Disordered" evidence="17">
    <location>
        <begin position="147"/>
        <end position="402"/>
    </location>
</feature>
<dbReference type="PANTHER" id="PTHR16154:SF22">
    <property type="entry name" value="NEURABIN-1"/>
    <property type="match status" value="1"/>
</dbReference>
<feature type="compositionally biased region" description="Polar residues" evidence="17">
    <location>
        <begin position="285"/>
        <end position="296"/>
    </location>
</feature>
<reference evidence="21" key="2">
    <citation type="submission" date="2018-10" db="EMBL/GenBank/DDBJ databases">
        <title>De novo assembly of a Great Dane genome.</title>
        <authorList>
            <person name="Kidd J.M."/>
            <person name="Pendleton A.L."/>
            <person name="Shen F."/>
            <person name="Emery S."/>
        </authorList>
    </citation>
    <scope>NUCLEOTIDE SEQUENCE [LARGE SCALE GENOMIC DNA]</scope>
    <source>
        <strain evidence="21">Great Dane</strain>
    </source>
</reference>
<proteinExistence type="predicted"/>
<dbReference type="InterPro" id="IPR001660">
    <property type="entry name" value="SAM"/>
</dbReference>
<dbReference type="InterPro" id="IPR040645">
    <property type="entry name" value="Neurabin-1/2_PDZ"/>
</dbReference>
<dbReference type="Proteomes" id="UP000002254">
    <property type="component" value="Chromosome 14"/>
</dbReference>
<feature type="region of interest" description="Disordered" evidence="17">
    <location>
        <begin position="1"/>
        <end position="66"/>
    </location>
</feature>
<keyword evidence="7" id="KW-0770">Synapse</keyword>
<evidence type="ECO:0000256" key="2">
    <source>
        <dbReference type="ARBA" id="ARBA00022473"/>
    </source>
</evidence>
<dbReference type="GO" id="GO:0003779">
    <property type="term" value="F:actin binding"/>
    <property type="evidence" value="ECO:0007669"/>
    <property type="project" value="UniProtKB-KW"/>
</dbReference>
<keyword evidence="9" id="KW-0009">Actin-binding</keyword>
<dbReference type="CDD" id="cd09512">
    <property type="entry name" value="SAM_Neurabin-like"/>
    <property type="match status" value="1"/>
</dbReference>
<keyword evidence="5" id="KW-0221">Differentiation</keyword>
<dbReference type="PROSITE" id="PS50106">
    <property type="entry name" value="PDZ"/>
    <property type="match status" value="1"/>
</dbReference>
<evidence type="ECO:0000259" key="18">
    <source>
        <dbReference type="PROSITE" id="PS50105"/>
    </source>
</evidence>
<sequence>MLKTESSGERTTLRSASPHRNAYRTEFQALKSTFDKPKSDGEQKTKEGEGSQQSRGRKYGSNVNRIKNLFMQMGMEPSENAAVVAKTRGKGGPSSPQRRMRPKEFLEKTDGSVVKLESSVSERISRFDTLYDGPSYSKFTETRKMFERSVHESGQNNRYSPKKEKAGGSEPQDEWGGSKSNRGSTDSLDSLSSRTEAVSPTVSQLSAVFENTDSPSAIVSEKAENSEYSVTGHYPLNLPSVTVTNLDTFGHLKDSNSWSPPSKLSDDAEDAQKSHTTPVPEVALKSTSPASMPSEETQQRKEAEDSTSNQETPDRGDRDIPEEPRAEHKAMPESEIPSPQNEPLGDAEANLVGSEAAMHQKKELAGGDFTSADASGSSGGKEGPEDSDHFESSHVYMHSDYNVYRVRSRYNSDWGETGTEQDEQEDSDENNYYQPDMEYSEIVGLPEEEDIPANRKIKFSSAPIKVFSTYSNEDYDRRNDEVDPVAASAEYELEKRVEKLELFPVELEKDEDGLGISIIGMGVGADAGLEKLGIFVKTVTEGGAAQRDGRIQVNDQIVEVDGISLVGVTQNFAATVLRNTKGNVRFVIGREKPGQVSEVAQLISQTLEQERRQRELLEQHYAQYDADDDETGEYATDEEEDEVGPVLPGSDMAIEVFELPENEDMFSPSDLDTSKLSHKFKELQAAENEKVRWELEKTQLQQNIEENKERMLKLESYWIEAQTLCHTVNEHLKETQSQYQALEKKYNKAKKLIKDFQQKELDFIKRQEAERKKIEDLEKAHLVEVQGLQVRIRDLEAEVFRLLKQNGTQVNNNNNIFERRTSLGEVSKGDTMENLDVKQTSCQDGLSQDLNEAVPETERLDSKALKTRAQLSVKNRRQRPSRTRLYDSVSSTDGEDSLERKNFTFNDDFSPSSTSSADLSGLGAEPKTPGLSQSLALSSDEILDDGQSPKHSQCQNRAVHEWSVQQVSHWLMSLNLEQYVSEFSAQNITGEQLLQLDGNKLKALGVTSSQDRAVVKKKLKEMKVSLEKARKAQEKMEKQREKLRRKEQEQMQRKSKKTEKMTAASEGAGEQ</sequence>
<dbReference type="InterPro" id="IPR001478">
    <property type="entry name" value="PDZ"/>
</dbReference>
<dbReference type="InterPro" id="IPR036034">
    <property type="entry name" value="PDZ_sf"/>
</dbReference>
<dbReference type="GO" id="GO:0030154">
    <property type="term" value="P:cell differentiation"/>
    <property type="evidence" value="ECO:0007669"/>
    <property type="project" value="UniProtKB-KW"/>
</dbReference>
<evidence type="ECO:0000259" key="19">
    <source>
        <dbReference type="PROSITE" id="PS50106"/>
    </source>
</evidence>
<evidence type="ECO:0000256" key="8">
    <source>
        <dbReference type="ARBA" id="ARBA00023054"/>
    </source>
</evidence>
<feature type="compositionally biased region" description="Basic and acidic residues" evidence="17">
    <location>
        <begin position="382"/>
        <end position="392"/>
    </location>
</feature>
<evidence type="ECO:0000256" key="12">
    <source>
        <dbReference type="ARBA" id="ARBA00067399"/>
    </source>
</evidence>
<keyword evidence="10" id="KW-0206">Cytoskeleton</keyword>
<protein>
    <recommendedName>
        <fullName evidence="12">Neurabin-1</fullName>
    </recommendedName>
    <alternativeName>
        <fullName evidence="14">Neurabin-I</fullName>
    </alternativeName>
    <alternativeName>
        <fullName evidence="13">Neural tissue-specific F-actin-binding protein I</fullName>
    </alternativeName>
    <alternativeName>
        <fullName evidence="15">Protein phosphatase 1 regulatory subunit 9A</fullName>
    </alternativeName>
</protein>
<dbReference type="SMART" id="SM00228">
    <property type="entry name" value="PDZ"/>
    <property type="match status" value="1"/>
</dbReference>
<feature type="compositionally biased region" description="Polar residues" evidence="17">
    <location>
        <begin position="196"/>
        <end position="217"/>
    </location>
</feature>
<dbReference type="PROSITE" id="PS50105">
    <property type="entry name" value="SAM_DOMAIN"/>
    <property type="match status" value="1"/>
</dbReference>
<dbReference type="Pfam" id="PF17817">
    <property type="entry name" value="PDZ_5"/>
    <property type="match status" value="1"/>
</dbReference>
<dbReference type="SUPFAM" id="SSF47769">
    <property type="entry name" value="SAM/Pointed domain"/>
    <property type="match status" value="1"/>
</dbReference>
<evidence type="ECO:0000256" key="3">
    <source>
        <dbReference type="ARBA" id="ARBA00022490"/>
    </source>
</evidence>
<keyword evidence="2" id="KW-0217">Developmental protein</keyword>
<dbReference type="Pfam" id="PF07647">
    <property type="entry name" value="SAM_2"/>
    <property type="match status" value="1"/>
</dbReference>
<dbReference type="Ensembl" id="ENSCAFT00000061493.2">
    <property type="protein sequence ID" value="ENSCAFP00000059207.2"/>
    <property type="gene ID" value="ENSCAFG00000002110.5"/>
</dbReference>
<evidence type="ECO:0000256" key="1">
    <source>
        <dbReference type="ARBA" id="ARBA00004245"/>
    </source>
</evidence>
<dbReference type="SMART" id="SM00454">
    <property type="entry name" value="SAM"/>
    <property type="match status" value="1"/>
</dbReference>
<keyword evidence="4" id="KW-0597">Phosphoprotein</keyword>
<feature type="coiled-coil region" evidence="16">
    <location>
        <begin position="600"/>
        <end position="627"/>
    </location>
</feature>
<feature type="compositionally biased region" description="Basic and acidic residues" evidence="17">
    <location>
        <begin position="264"/>
        <end position="273"/>
    </location>
</feature>
<dbReference type="AlphaFoldDB" id="A0A8C0SJ48"/>
<dbReference type="OrthoDB" id="2538319at2759"/>
<dbReference type="GO" id="GO:0005856">
    <property type="term" value="C:cytoskeleton"/>
    <property type="evidence" value="ECO:0007669"/>
    <property type="project" value="UniProtKB-SubCell"/>
</dbReference>
<dbReference type="Gene3D" id="1.10.150.50">
    <property type="entry name" value="Transcription Factor, Ets-1"/>
    <property type="match status" value="1"/>
</dbReference>
<dbReference type="Ensembl" id="ENSCAFT00040025055.1">
    <property type="protein sequence ID" value="ENSCAFP00040021780.1"/>
    <property type="gene ID" value="ENSCAFG00040013136.1"/>
</dbReference>
<dbReference type="InterPro" id="IPR013761">
    <property type="entry name" value="SAM/pointed_sf"/>
</dbReference>
<feature type="region of interest" description="Disordered" evidence="17">
    <location>
        <begin position="84"/>
        <end position="119"/>
    </location>
</feature>
<feature type="region of interest" description="Disordered" evidence="17">
    <location>
        <begin position="1026"/>
        <end position="1071"/>
    </location>
</feature>
<feature type="compositionally biased region" description="Basic and acidic residues" evidence="17">
    <location>
        <begin position="1026"/>
        <end position="1052"/>
    </location>
</feature>
<feature type="coiled-coil region" evidence="16">
    <location>
        <begin position="676"/>
        <end position="759"/>
    </location>
</feature>
<dbReference type="GO" id="GO:0045202">
    <property type="term" value="C:synapse"/>
    <property type="evidence" value="ECO:0007669"/>
    <property type="project" value="UniProtKB-SubCell"/>
</dbReference>
<evidence type="ECO:0000256" key="13">
    <source>
        <dbReference type="ARBA" id="ARBA00076637"/>
    </source>
</evidence>
<dbReference type="Gene3D" id="2.30.42.10">
    <property type="match status" value="1"/>
</dbReference>
<evidence type="ECO:0000313" key="21">
    <source>
        <dbReference type="Ensembl" id="ENSCAFP00040021780.1"/>
    </source>
</evidence>
<dbReference type="FunFam" id="2.30.42.10:FF:000010">
    <property type="entry name" value="Neurabin-1 isoform 1"/>
    <property type="match status" value="1"/>
</dbReference>
<dbReference type="SUPFAM" id="SSF50156">
    <property type="entry name" value="PDZ domain-like"/>
    <property type="match status" value="1"/>
</dbReference>
<feature type="compositionally biased region" description="Acidic residues" evidence="17">
    <location>
        <begin position="419"/>
        <end position="429"/>
    </location>
</feature>
<name>A0A8C0SJ48_CANLF</name>
<dbReference type="Pfam" id="PF00595">
    <property type="entry name" value="PDZ"/>
    <property type="match status" value="1"/>
</dbReference>
<feature type="compositionally biased region" description="Low complexity" evidence="17">
    <location>
        <begin position="182"/>
        <end position="195"/>
    </location>
</feature>
<evidence type="ECO:0000256" key="5">
    <source>
        <dbReference type="ARBA" id="ARBA00022782"/>
    </source>
</evidence>
<accession>A0A8C0SJ48</accession>
<evidence type="ECO:0000256" key="4">
    <source>
        <dbReference type="ARBA" id="ARBA00022553"/>
    </source>
</evidence>
<organism evidence="21 23">
    <name type="scientific">Canis lupus familiaris</name>
    <name type="common">Dog</name>
    <name type="synonym">Canis familiaris</name>
    <dbReference type="NCBI Taxonomy" id="9615"/>
    <lineage>
        <taxon>Eukaryota</taxon>
        <taxon>Metazoa</taxon>
        <taxon>Chordata</taxon>
        <taxon>Craniata</taxon>
        <taxon>Vertebrata</taxon>
        <taxon>Euteleostomi</taxon>
        <taxon>Mammalia</taxon>
        <taxon>Eutheria</taxon>
        <taxon>Laurasiatheria</taxon>
        <taxon>Carnivora</taxon>
        <taxon>Caniformia</taxon>
        <taxon>Canidae</taxon>
        <taxon>Canis</taxon>
    </lineage>
</organism>
<evidence type="ECO:0000256" key="15">
    <source>
        <dbReference type="ARBA" id="ARBA00082439"/>
    </source>
</evidence>
<dbReference type="InterPro" id="IPR043446">
    <property type="entry name" value="Neurabin-like"/>
</dbReference>
<dbReference type="PANTHER" id="PTHR16154">
    <property type="entry name" value="NEURABIN"/>
    <property type="match status" value="1"/>
</dbReference>
<feature type="compositionally biased region" description="Acidic residues" evidence="17">
    <location>
        <begin position="627"/>
        <end position="643"/>
    </location>
</feature>
<evidence type="ECO:0000256" key="11">
    <source>
        <dbReference type="ARBA" id="ARBA00034103"/>
    </source>
</evidence>
<dbReference type="FunFam" id="1.10.150.50:FF:000008">
    <property type="entry name" value="Neurabin-1 isoform 1-like protein"/>
    <property type="match status" value="1"/>
</dbReference>
<feature type="region of interest" description="Disordered" evidence="17">
    <location>
        <begin position="413"/>
        <end position="432"/>
    </location>
</feature>
<gene>
    <name evidence="21" type="primary">PPP1R9A</name>
</gene>
<reference evidence="20 22" key="1">
    <citation type="journal article" date="2005" name="Nature">
        <title>Genome sequence, comparative analysis and haplotype structure of the domestic dog.</title>
        <authorList>
            <consortium name="Broad Sequencing Platform"/>
            <person name="Lindblad-Toh K."/>
            <person name="Wade C.M."/>
            <person name="Mikkelsen T.S."/>
            <person name="Karlsson E.K."/>
            <person name="Jaffe D.B."/>
            <person name="Kamal M."/>
            <person name="Clamp M."/>
            <person name="Chang J.L."/>
            <person name="Kulbokas E.J. III"/>
            <person name="Zody M.C."/>
            <person name="Mauceli E."/>
            <person name="Xie X."/>
            <person name="Breen M."/>
            <person name="Wayne R.K."/>
            <person name="Ostrander E.A."/>
            <person name="Ponting C.P."/>
            <person name="Galibert F."/>
            <person name="Smith D.R."/>
            <person name="DeJong P.J."/>
            <person name="Kirkness E."/>
            <person name="Alvarez P."/>
            <person name="Biagi T."/>
            <person name="Brockman W."/>
            <person name="Butler J."/>
            <person name="Chin C.W."/>
            <person name="Cook A."/>
            <person name="Cuff J."/>
            <person name="Daly M.J."/>
            <person name="DeCaprio D."/>
            <person name="Gnerre S."/>
            <person name="Grabherr M."/>
            <person name="Kellis M."/>
            <person name="Kleber M."/>
            <person name="Bardeleben C."/>
            <person name="Goodstadt L."/>
            <person name="Heger A."/>
            <person name="Hitte C."/>
            <person name="Kim L."/>
            <person name="Koepfli K.P."/>
            <person name="Parker H.G."/>
            <person name="Pollinger J.P."/>
            <person name="Searle S.M."/>
            <person name="Sutter N.B."/>
            <person name="Thomas R."/>
            <person name="Webber C."/>
            <person name="Baldwin J."/>
            <person name="Abebe A."/>
            <person name="Abouelleil A."/>
            <person name="Aftuck L."/>
            <person name="Ait-Zahra M."/>
            <person name="Aldredge T."/>
            <person name="Allen N."/>
            <person name="An P."/>
            <person name="Anderson S."/>
            <person name="Antoine C."/>
            <person name="Arachchi H."/>
            <person name="Aslam A."/>
            <person name="Ayotte L."/>
            <person name="Bachantsang P."/>
            <person name="Barry A."/>
            <person name="Bayul T."/>
            <person name="Benamara M."/>
            <person name="Berlin A."/>
            <person name="Bessette D."/>
            <person name="Blitshteyn B."/>
            <person name="Bloom T."/>
            <person name="Blye J."/>
            <person name="Boguslavskiy L."/>
            <person name="Bonnet C."/>
            <person name="Boukhgalter B."/>
            <person name="Brown A."/>
            <person name="Cahill P."/>
            <person name="Calixte N."/>
            <person name="Camarata J."/>
            <person name="Cheshatsang Y."/>
            <person name="Chu J."/>
            <person name="Citroen M."/>
            <person name="Collymore A."/>
            <person name="Cooke P."/>
            <person name="Dawoe T."/>
            <person name="Daza R."/>
            <person name="Decktor K."/>
            <person name="DeGray S."/>
            <person name="Dhargay N."/>
            <person name="Dooley K."/>
            <person name="Dooley K."/>
            <person name="Dorje P."/>
            <person name="Dorjee K."/>
            <person name="Dorris L."/>
            <person name="Duffey N."/>
            <person name="Dupes A."/>
            <person name="Egbiremolen O."/>
            <person name="Elong R."/>
            <person name="Falk J."/>
            <person name="Farina A."/>
            <person name="Faro S."/>
            <person name="Ferguson D."/>
            <person name="Ferreira P."/>
            <person name="Fisher S."/>
            <person name="FitzGerald M."/>
            <person name="Foley K."/>
            <person name="Foley C."/>
            <person name="Franke A."/>
            <person name="Friedrich D."/>
            <person name="Gage D."/>
            <person name="Garber M."/>
            <person name="Gearin G."/>
            <person name="Giannoukos G."/>
            <person name="Goode T."/>
            <person name="Goyette A."/>
            <person name="Graham J."/>
            <person name="Grandbois E."/>
            <person name="Gyaltsen K."/>
            <person name="Hafez N."/>
            <person name="Hagopian D."/>
            <person name="Hagos B."/>
            <person name="Hall J."/>
            <person name="Healy C."/>
            <person name="Hegarty R."/>
            <person name="Honan T."/>
            <person name="Horn A."/>
            <person name="Houde N."/>
            <person name="Hughes L."/>
            <person name="Hunnicutt L."/>
            <person name="Husby M."/>
            <person name="Jester B."/>
            <person name="Jones C."/>
            <person name="Kamat A."/>
            <person name="Kanga B."/>
            <person name="Kells C."/>
            <person name="Khazanovich D."/>
            <person name="Kieu A.C."/>
            <person name="Kisner P."/>
            <person name="Kumar M."/>
            <person name="Lance K."/>
            <person name="Landers T."/>
            <person name="Lara M."/>
            <person name="Lee W."/>
            <person name="Leger J.P."/>
            <person name="Lennon N."/>
            <person name="Leuper L."/>
            <person name="LeVine S."/>
            <person name="Liu J."/>
            <person name="Liu X."/>
            <person name="Lokyitsang Y."/>
            <person name="Lokyitsang T."/>
            <person name="Lui A."/>
            <person name="Macdonald J."/>
            <person name="Major J."/>
            <person name="Marabella R."/>
            <person name="Maru K."/>
            <person name="Matthews C."/>
            <person name="McDonough S."/>
            <person name="Mehta T."/>
            <person name="Meldrim J."/>
            <person name="Melnikov A."/>
            <person name="Meneus L."/>
            <person name="Mihalev A."/>
            <person name="Mihova T."/>
            <person name="Miller K."/>
            <person name="Mittelman R."/>
            <person name="Mlenga V."/>
            <person name="Mulrain L."/>
            <person name="Munson G."/>
            <person name="Navidi A."/>
            <person name="Naylor J."/>
            <person name="Nguyen T."/>
            <person name="Nguyen N."/>
            <person name="Nguyen C."/>
            <person name="Nguyen T."/>
            <person name="Nicol R."/>
            <person name="Norbu N."/>
            <person name="Norbu C."/>
            <person name="Novod N."/>
            <person name="Nyima T."/>
            <person name="Olandt P."/>
            <person name="O'Neill B."/>
            <person name="O'Neill K."/>
            <person name="Osman S."/>
            <person name="Oyono L."/>
            <person name="Patti C."/>
            <person name="Perrin D."/>
            <person name="Phunkhang P."/>
            <person name="Pierre F."/>
            <person name="Priest M."/>
            <person name="Rachupka A."/>
            <person name="Raghuraman S."/>
            <person name="Rameau R."/>
            <person name="Ray V."/>
            <person name="Raymond C."/>
            <person name="Rege F."/>
            <person name="Rise C."/>
            <person name="Rogers J."/>
            <person name="Rogov P."/>
            <person name="Sahalie J."/>
            <person name="Settipalli S."/>
            <person name="Sharpe T."/>
            <person name="Shea T."/>
            <person name="Sheehan M."/>
            <person name="Sherpa N."/>
            <person name="Shi J."/>
            <person name="Shih D."/>
            <person name="Sloan J."/>
            <person name="Smith C."/>
            <person name="Sparrow T."/>
            <person name="Stalker J."/>
            <person name="Stange-Thomann N."/>
            <person name="Stavropoulos S."/>
            <person name="Stone C."/>
            <person name="Stone S."/>
            <person name="Sykes S."/>
            <person name="Tchuinga P."/>
            <person name="Tenzing P."/>
            <person name="Tesfaye S."/>
            <person name="Thoulutsang D."/>
            <person name="Thoulutsang Y."/>
            <person name="Topham K."/>
            <person name="Topping I."/>
            <person name="Tsamla T."/>
            <person name="Vassiliev H."/>
            <person name="Venkataraman V."/>
            <person name="Vo A."/>
            <person name="Wangchuk T."/>
            <person name="Wangdi T."/>
            <person name="Weiand M."/>
            <person name="Wilkinson J."/>
            <person name="Wilson A."/>
            <person name="Yadav S."/>
            <person name="Yang S."/>
            <person name="Yang X."/>
            <person name="Young G."/>
            <person name="Yu Q."/>
            <person name="Zainoun J."/>
            <person name="Zembek L."/>
            <person name="Zimmer A."/>
            <person name="Lander E.S."/>
        </authorList>
    </citation>
    <scope>NUCLEOTIDE SEQUENCE [LARGE SCALE GENOMIC DNA]</scope>
    <source>
        <strain evidence="20">Boxer</strain>
    </source>
</reference>